<protein>
    <submittedName>
        <fullName evidence="1">Uncharacterized protein</fullName>
    </submittedName>
</protein>
<gene>
    <name evidence="1" type="ordered locus">LFML04_1900</name>
</gene>
<sequence>MFLLTYPLGRGDASFGPITLGIRAVAFQSGSDVSRTAGILSFEVEGEWWATPQFRSFPGVGNELAPEMLWAFRYHRVYFQGIDGYAMPLSEGAVSNTFLRTSAGRSWENFWATQVQFDFNSAVVTPSGTTVRGFSMIPEVAYFPFGDALLGEIGEGISIYGPAGVQPTTYALLEIEFRGD</sequence>
<dbReference type="KEGG" id="lfi:LFML04_1900"/>
<name>J9ZC16_LEPFM</name>
<accession>J9ZC16</accession>
<dbReference type="RefSeq" id="WP_014961605.1">
    <property type="nucleotide sequence ID" value="NC_018649.1"/>
</dbReference>
<evidence type="ECO:0000313" key="1">
    <source>
        <dbReference type="EMBL" id="AFS54100.1"/>
    </source>
</evidence>
<dbReference type="AlphaFoldDB" id="J9ZC16"/>
<reference evidence="1 2" key="1">
    <citation type="journal article" date="2011" name="J. Microbiol.">
        <title>Complete genome of Leptospirillum ferriphilum ML-04 provides insight into its physiology and environmental adaptation.</title>
        <authorList>
            <person name="Mi S."/>
            <person name="Song J."/>
            <person name="Lin J."/>
            <person name="Che Y."/>
            <person name="Zheng H."/>
            <person name="Lin J."/>
        </authorList>
    </citation>
    <scope>NUCLEOTIDE SEQUENCE [LARGE SCALE GENOMIC DNA]</scope>
    <source>
        <strain evidence="1 2">ML-04</strain>
    </source>
</reference>
<dbReference type="Proteomes" id="UP000006177">
    <property type="component" value="Chromosome"/>
</dbReference>
<evidence type="ECO:0000313" key="2">
    <source>
        <dbReference type="Proteomes" id="UP000006177"/>
    </source>
</evidence>
<dbReference type="HOGENOM" id="CLU_1494495_0_0_0"/>
<dbReference type="EMBL" id="CP002919">
    <property type="protein sequence ID" value="AFS54100.1"/>
    <property type="molecule type" value="Genomic_DNA"/>
</dbReference>
<dbReference type="STRING" id="1048260.LFML04_1900"/>
<proteinExistence type="predicted"/>
<organism evidence="1 2">
    <name type="scientific">Leptospirillum ferriphilum (strain ML-04)</name>
    <dbReference type="NCBI Taxonomy" id="1048260"/>
    <lineage>
        <taxon>Bacteria</taxon>
        <taxon>Pseudomonadati</taxon>
        <taxon>Nitrospirota</taxon>
        <taxon>Nitrospiria</taxon>
        <taxon>Nitrospirales</taxon>
        <taxon>Nitrospiraceae</taxon>
        <taxon>Leptospirillum</taxon>
    </lineage>
</organism>
<dbReference type="PATRIC" id="fig|1048260.3.peg.2063"/>